<comment type="caution">
    <text evidence="2">The sequence shown here is derived from an EMBL/GenBank/DDBJ whole genome shotgun (WGS) entry which is preliminary data.</text>
</comment>
<evidence type="ECO:0000313" key="2">
    <source>
        <dbReference type="EMBL" id="CAG9323376.1"/>
    </source>
</evidence>
<gene>
    <name evidence="2" type="ORF">BSTOLATCC_MIC33275</name>
</gene>
<evidence type="ECO:0000313" key="3">
    <source>
        <dbReference type="Proteomes" id="UP001162131"/>
    </source>
</evidence>
<keyword evidence="1" id="KW-0472">Membrane</keyword>
<reference evidence="2" key="1">
    <citation type="submission" date="2021-09" db="EMBL/GenBank/DDBJ databases">
        <authorList>
            <consortium name="AG Swart"/>
            <person name="Singh M."/>
            <person name="Singh A."/>
            <person name="Seah K."/>
            <person name="Emmerich C."/>
        </authorList>
    </citation>
    <scope>NUCLEOTIDE SEQUENCE</scope>
    <source>
        <strain evidence="2">ATCC30299</strain>
    </source>
</reference>
<organism evidence="2 3">
    <name type="scientific">Blepharisma stoltei</name>
    <dbReference type="NCBI Taxonomy" id="1481888"/>
    <lineage>
        <taxon>Eukaryota</taxon>
        <taxon>Sar</taxon>
        <taxon>Alveolata</taxon>
        <taxon>Ciliophora</taxon>
        <taxon>Postciliodesmatophora</taxon>
        <taxon>Heterotrichea</taxon>
        <taxon>Heterotrichida</taxon>
        <taxon>Blepharismidae</taxon>
        <taxon>Blepharisma</taxon>
    </lineage>
</organism>
<evidence type="ECO:0000256" key="1">
    <source>
        <dbReference type="SAM" id="Phobius"/>
    </source>
</evidence>
<keyword evidence="3" id="KW-1185">Reference proteome</keyword>
<dbReference type="Proteomes" id="UP001162131">
    <property type="component" value="Unassembled WGS sequence"/>
</dbReference>
<sequence>MKPNDVFKNIIWIWGMALFESQYLCVTNLEFAIFDRLKLISLKYIGFQKTEVLDWMQIALCSFGIIS</sequence>
<name>A0AAU9JCK4_9CILI</name>
<keyword evidence="1" id="KW-0812">Transmembrane</keyword>
<dbReference type="AlphaFoldDB" id="A0AAU9JCK4"/>
<proteinExistence type="predicted"/>
<dbReference type="EMBL" id="CAJZBQ010000033">
    <property type="protein sequence ID" value="CAG9323376.1"/>
    <property type="molecule type" value="Genomic_DNA"/>
</dbReference>
<protein>
    <submittedName>
        <fullName evidence="2">Uncharacterized protein</fullName>
    </submittedName>
</protein>
<keyword evidence="1" id="KW-1133">Transmembrane helix</keyword>
<feature type="transmembrane region" description="Helical" evidence="1">
    <location>
        <begin position="12"/>
        <end position="34"/>
    </location>
</feature>
<accession>A0AAU9JCK4</accession>